<proteinExistence type="predicted"/>
<dbReference type="PATRIC" id="fig|1216932.3.peg.160"/>
<keyword evidence="1" id="KW-0812">Transmembrane</keyword>
<dbReference type="eggNOG" id="COG2720">
    <property type="taxonomic scope" value="Bacteria"/>
</dbReference>
<dbReference type="STRING" id="1216932.CM240_0179"/>
<accession>W6RSY2</accession>
<name>W6RSY2_9CLOT</name>
<dbReference type="AlphaFoldDB" id="W6RSY2"/>
<dbReference type="Pfam" id="PF04294">
    <property type="entry name" value="VanW"/>
    <property type="match status" value="1"/>
</dbReference>
<evidence type="ECO:0000313" key="4">
    <source>
        <dbReference type="Proteomes" id="UP000019426"/>
    </source>
</evidence>
<evidence type="ECO:0000313" key="3">
    <source>
        <dbReference type="EMBL" id="CDM67353.1"/>
    </source>
</evidence>
<feature type="transmembrane region" description="Helical" evidence="1">
    <location>
        <begin position="7"/>
        <end position="29"/>
    </location>
</feature>
<evidence type="ECO:0000259" key="2">
    <source>
        <dbReference type="Pfam" id="PF12229"/>
    </source>
</evidence>
<sequence>MKNKKVWVISAASLAGIIVVVGIFTAYIFSRVNKYNLLVYPKIKVHGVEIGGESKEEAKKILNEYFSNEINKKIIKIKVGDKEYNLKSEDVDVQVSIDDTVEEAYEYGKSGSTIDKYKNLKKEKEYPIKVTFDENKVNEYLSTIEKEVNKDATDATIELKNGQFITKSGADGSKLNIDKLSKDVTEELSSDKFDGEVVIEAEVEAVKPTIKEEDLKTINTKISSFSTNFGTSVDGRVTNIKLATAAINGKVVMPGEEFSYNEVVGDTTADRGYQKAGTYVGNKVVEGYGGGICQVSSTLYNAIMGANIRSTERLNHNMPVSYVGIGCDATIAYGYIDYKFKNTLKHPIYISSYTSGSILTFDIYCNESDYDPSTTYKLRGEQTGQRNGDKYTVNSYLDTYKDGVLVDSEYISTDTYRDHE</sequence>
<protein>
    <submittedName>
        <fullName evidence="3">VanW family protein</fullName>
    </submittedName>
</protein>
<dbReference type="InterPro" id="IPR022029">
    <property type="entry name" value="YoaR-like_PG-bd"/>
</dbReference>
<dbReference type="PANTHER" id="PTHR35788">
    <property type="entry name" value="EXPORTED PROTEIN-RELATED"/>
    <property type="match status" value="1"/>
</dbReference>
<feature type="domain" description="YoaR-like putative peptidoglycan binding" evidence="2">
    <location>
        <begin position="84"/>
        <end position="191"/>
    </location>
</feature>
<dbReference type="HOGENOM" id="CLU_011572_2_1_9"/>
<keyword evidence="1" id="KW-1133">Transmembrane helix</keyword>
<organism evidence="3 4">
    <name type="scientific">Clostridium bornimense</name>
    <dbReference type="NCBI Taxonomy" id="1216932"/>
    <lineage>
        <taxon>Bacteria</taxon>
        <taxon>Bacillati</taxon>
        <taxon>Bacillota</taxon>
        <taxon>Clostridia</taxon>
        <taxon>Eubacteriales</taxon>
        <taxon>Clostridiaceae</taxon>
        <taxon>Clostridium</taxon>
    </lineage>
</organism>
<dbReference type="RefSeq" id="WP_051483616.1">
    <property type="nucleotide sequence ID" value="NZ_HG917868.1"/>
</dbReference>
<dbReference type="KEGG" id="clt:CM240_0179"/>
<dbReference type="InterPro" id="IPR052913">
    <property type="entry name" value="Glycopeptide_resist_protein"/>
</dbReference>
<keyword evidence="1" id="KW-0472">Membrane</keyword>
<evidence type="ECO:0000256" key="1">
    <source>
        <dbReference type="SAM" id="Phobius"/>
    </source>
</evidence>
<dbReference type="OrthoDB" id="9797191at2"/>
<dbReference type="EMBL" id="HG917868">
    <property type="protein sequence ID" value="CDM67353.1"/>
    <property type="molecule type" value="Genomic_DNA"/>
</dbReference>
<reference evidence="3 4" key="1">
    <citation type="submission" date="2013-11" db="EMBL/GenBank/DDBJ databases">
        <title>Complete genome sequence of Clostridum sp. M2/40.</title>
        <authorList>
            <person name="Wibberg D."/>
            <person name="Puehler A."/>
            <person name="Schlueter A."/>
        </authorList>
    </citation>
    <scope>NUCLEOTIDE SEQUENCE [LARGE SCALE GENOMIC DNA]</scope>
    <source>
        <strain evidence="4">M2/40</strain>
    </source>
</reference>
<dbReference type="Pfam" id="PF12229">
    <property type="entry name" value="PG_binding_4"/>
    <property type="match status" value="1"/>
</dbReference>
<gene>
    <name evidence="3" type="ORF">CM240_0179</name>
</gene>
<keyword evidence="4" id="KW-1185">Reference proteome</keyword>
<dbReference type="PANTHER" id="PTHR35788:SF1">
    <property type="entry name" value="EXPORTED PROTEIN"/>
    <property type="match status" value="1"/>
</dbReference>
<dbReference type="Proteomes" id="UP000019426">
    <property type="component" value="Chromosome M2/40_rep1"/>
</dbReference>
<dbReference type="InterPro" id="IPR007391">
    <property type="entry name" value="Vancomycin_resist_VanW"/>
</dbReference>